<accession>A0ABR3WFC0</accession>
<dbReference type="Proteomes" id="UP001583177">
    <property type="component" value="Unassembled WGS sequence"/>
</dbReference>
<name>A0ABR3WFC0_9PEZI</name>
<proteinExistence type="predicted"/>
<protein>
    <submittedName>
        <fullName evidence="1">Uncharacterized protein</fullName>
    </submittedName>
</protein>
<gene>
    <name evidence="1" type="ORF">Daus18300_009127</name>
</gene>
<sequence>MLLRIPKDKAINSIRRAMAGLILANRGLLAQELINKLESHVGDTSGSSLYPSWCKNDDPSQLMSWGVSEQHALRRTIHRLRDAFFDFEAAGMSRAANVCREFAMIVFREFATA</sequence>
<dbReference type="EMBL" id="JAWRVE010000091">
    <property type="protein sequence ID" value="KAL1860495.1"/>
    <property type="molecule type" value="Genomic_DNA"/>
</dbReference>
<evidence type="ECO:0000313" key="1">
    <source>
        <dbReference type="EMBL" id="KAL1860495.1"/>
    </source>
</evidence>
<reference evidence="1 2" key="1">
    <citation type="journal article" date="2024" name="IMA Fungus">
        <title>IMA Genome - F19 : A genome assembly and annotation guide to empower mycologists, including annotated draft genome sequences of Ceratocystis pirilliformis, Diaporthe australafricana, Fusarium ophioides, Paecilomyces lecythidis, and Sporothrix stenoceras.</title>
        <authorList>
            <person name="Aylward J."/>
            <person name="Wilson A.M."/>
            <person name="Visagie C.M."/>
            <person name="Spraker J."/>
            <person name="Barnes I."/>
            <person name="Buitendag C."/>
            <person name="Ceriani C."/>
            <person name="Del Mar Angel L."/>
            <person name="du Plessis D."/>
            <person name="Fuchs T."/>
            <person name="Gasser K."/>
            <person name="Kramer D."/>
            <person name="Li W."/>
            <person name="Munsamy K."/>
            <person name="Piso A."/>
            <person name="Price J.L."/>
            <person name="Sonnekus B."/>
            <person name="Thomas C."/>
            <person name="van der Nest A."/>
            <person name="van Dijk A."/>
            <person name="van Heerden A."/>
            <person name="van Vuuren N."/>
            <person name="Yilmaz N."/>
            <person name="Duong T.A."/>
            <person name="van der Merwe N.A."/>
            <person name="Wingfield M.J."/>
            <person name="Wingfield B.D."/>
        </authorList>
    </citation>
    <scope>NUCLEOTIDE SEQUENCE [LARGE SCALE GENOMIC DNA]</scope>
    <source>
        <strain evidence="1 2">CMW 18300</strain>
    </source>
</reference>
<organism evidence="1 2">
    <name type="scientific">Diaporthe australafricana</name>
    <dbReference type="NCBI Taxonomy" id="127596"/>
    <lineage>
        <taxon>Eukaryota</taxon>
        <taxon>Fungi</taxon>
        <taxon>Dikarya</taxon>
        <taxon>Ascomycota</taxon>
        <taxon>Pezizomycotina</taxon>
        <taxon>Sordariomycetes</taxon>
        <taxon>Sordariomycetidae</taxon>
        <taxon>Diaporthales</taxon>
        <taxon>Diaporthaceae</taxon>
        <taxon>Diaporthe</taxon>
    </lineage>
</organism>
<comment type="caution">
    <text evidence="1">The sequence shown here is derived from an EMBL/GenBank/DDBJ whole genome shotgun (WGS) entry which is preliminary data.</text>
</comment>
<evidence type="ECO:0000313" key="2">
    <source>
        <dbReference type="Proteomes" id="UP001583177"/>
    </source>
</evidence>
<keyword evidence="2" id="KW-1185">Reference proteome</keyword>